<organism evidence="2 3">
    <name type="scientific">Halobacteriovorax marinus (strain ATCC BAA-682 / DSM 15412 / SJ)</name>
    <name type="common">Bacteriovorax marinus</name>
    <dbReference type="NCBI Taxonomy" id="862908"/>
    <lineage>
        <taxon>Bacteria</taxon>
        <taxon>Pseudomonadati</taxon>
        <taxon>Bdellovibrionota</taxon>
        <taxon>Bacteriovoracia</taxon>
        <taxon>Bacteriovoracales</taxon>
        <taxon>Halobacteriovoraceae</taxon>
        <taxon>Halobacteriovorax</taxon>
    </lineage>
</organism>
<proteinExistence type="predicted"/>
<dbReference type="Proteomes" id="UP000008963">
    <property type="component" value="Chromosome"/>
</dbReference>
<dbReference type="STRING" id="862908.BMS_1974"/>
<accession>E1X2M2</accession>
<keyword evidence="3" id="KW-1185">Reference proteome</keyword>
<keyword evidence="1" id="KW-0175">Coiled coil</keyword>
<dbReference type="PATRIC" id="fig|862908.3.peg.1873"/>
<evidence type="ECO:0000313" key="3">
    <source>
        <dbReference type="Proteomes" id="UP000008963"/>
    </source>
</evidence>
<dbReference type="EMBL" id="FQ312005">
    <property type="protein sequence ID" value="CBW26789.1"/>
    <property type="molecule type" value="Genomic_DNA"/>
</dbReference>
<gene>
    <name evidence="2" type="ordered locus">BMS_1974</name>
</gene>
<dbReference type="OrthoDB" id="5295158at2"/>
<feature type="coiled-coil region" evidence="1">
    <location>
        <begin position="157"/>
        <end position="198"/>
    </location>
</feature>
<dbReference type="AlphaFoldDB" id="E1X2M2"/>
<dbReference type="HOGENOM" id="CLU_281161_0_0_7"/>
<name>E1X2M2_HALMS</name>
<evidence type="ECO:0000256" key="1">
    <source>
        <dbReference type="SAM" id="Coils"/>
    </source>
</evidence>
<reference evidence="3" key="1">
    <citation type="journal article" date="2013" name="ISME J.">
        <title>A small predatory core genome in the divergent marine Bacteriovorax marinus SJ and the terrestrial Bdellovibrio bacteriovorus.</title>
        <authorList>
            <person name="Crossman L.C."/>
            <person name="Chen H."/>
            <person name="Cerdeno-Tarraga A.M."/>
            <person name="Brooks K."/>
            <person name="Quail M.A."/>
            <person name="Pineiro S.A."/>
            <person name="Hobley L."/>
            <person name="Sockett R.E."/>
            <person name="Bentley S.D."/>
            <person name="Parkhill J."/>
            <person name="Williams H.N."/>
            <person name="Stine O.C."/>
        </authorList>
    </citation>
    <scope>NUCLEOTIDE SEQUENCE [LARGE SCALE GENOMIC DNA]</scope>
    <source>
        <strain evidence="3">ATCC BAA-682 / DSM 15412 / SJ</strain>
    </source>
</reference>
<dbReference type="RefSeq" id="WP_014244570.1">
    <property type="nucleotide sequence ID" value="NC_016620.1"/>
</dbReference>
<sequence length="1115" mass="123225">MKTPKNQKRNKVQLLRKFSATASICALIYSPMTLSSQDPTWVDRSVQIMDTALQTMQQSMQQSMMSSQLAAQMSSLQPQVIPAKYFPHCKLSQARSAFPEDICSAEISDPNGLTQAMQYKNLARTYTSMYEQLLSPAQNSAYPVGLQCLEDAKKGMVTSLQDRLNSLEALMSKIEKESQFFRDENKKLLTDLEDAQQELFGGGTADVDSKTRDYSSYFSPACQNIIGTKNLANASKVGLNGLRVGLIATNKDAANFVTNKSQIENDVNSQIQKIKNQIESQGIDQWRKDVAAGEQSINGADLARMGVATPMIGVISTEISRMNNKVESIKSELAKIVPGYEIPTMDKNFRVDFANFTRDADTYFKKQYINECVTMADKGVAITPEQILRSLRAGGNGDRSVALRNYKNALQNILDSDAFIEDKLAQIQALDQRYGSSDISIQYKNSGSQTVTTTPYGLFRETVSACEQKYSQDDTFSTGNSGQVSQKKKISRAKQYLNDLKEIESTFAATIGNQIYDSVINCSGRTEKTNTCSAEGIFDQGSDAFCVKHATTCSARVQSCFAETTALVETKKSQMKSLQATYNKNVTALVARQEAYLAQVKQQVLADADYLKKYFPGANFNFPESLFIKMPENQKSEFGVDLLGGGSLDFLANLPEQIGKLKETLKNQSSDINDVIDNYINDQKTAMDTQKTKWSTLASNCSSAENNYRSFVNSQNMNMQQEQATKMGEVGEFCNKYEQLGNLNPAAGCDDSDYSPKALYETMGGVANYLSNETEYAVAEYRKICARANNERERGTEDDEDTPSNPSVLAQVCDENNNVIENVVDDLTKQAMAALPSDLEQHKRKIEKYIESGDDKDLPKAVKSSDFYKRVARPLAKTISNKDFQKEDYYKTEIEKAINGTSKFDENEIKTMAAGISNVTCTIALKEGETELSEEDKKKQESCEKIKSTVSTDPLKAIQDAISGLTDTQLQAAKLKGRELSDFDPTGKAKGKVASQIDSILRRLEDSSDNFCAAHKNDAILAAVNDCKDDSKSSCFREKLNYHMQSKQDSTKSADRAIASVTNNSLDAEWNKIGELSSNSQCQAADSSQRSAEGLFQQMQAIGGADYSGQLGFGK</sequence>
<evidence type="ECO:0000313" key="2">
    <source>
        <dbReference type="EMBL" id="CBW26789.1"/>
    </source>
</evidence>
<protein>
    <submittedName>
        <fullName evidence="2">Uncharacterized protein</fullName>
    </submittedName>
</protein>
<dbReference type="KEGG" id="bmx:BMS_1974"/>